<dbReference type="AlphaFoldDB" id="A0AAE1PJX9"/>
<feature type="region of interest" description="Disordered" evidence="5">
    <location>
        <begin position="114"/>
        <end position="141"/>
    </location>
</feature>
<dbReference type="InterPro" id="IPR036179">
    <property type="entry name" value="Ig-like_dom_sf"/>
</dbReference>
<feature type="compositionally biased region" description="Polar residues" evidence="5">
    <location>
        <begin position="126"/>
        <end position="138"/>
    </location>
</feature>
<dbReference type="GO" id="GO:0043005">
    <property type="term" value="C:neuron projection"/>
    <property type="evidence" value="ECO:0007669"/>
    <property type="project" value="TreeGrafter"/>
</dbReference>
<sequence>MSPSRRSVSIPTYSSLSYFSLRPLLLLSLGLVLGIPLVTSSRLLRHPPTPSPSPPPGNVTMLATQNVTIVTLEPSKHLTIKEIGLNDSTKEQSHTLTFLKQNTTLPQAIPVNQNSTTAHTRDTIKGSRNQSHTPTSPNRAKPIIVPSEISTQKNDNGSDIKVSSNMTVTVASKKSTGEHNNQSISNVESIVEENGTELEANGTELLTNVNTTEHNSTEKEPKSQGVDEFNIFNNFHYWLQNLTSCSTNVTLESEGPEQDNVQLKEDMKNLILEYVVGGKNSEADPDQLRIRTYVVWKFKHTKQFLVLNDEQLGAWEQRDEEKSDSENHQEDASGSNDSENAAKIKDNVQKTVSLDTGSSLVKRNTNESGNDDQKIDAPGDNDMIICDASEDSDCTSSSNDSVTSQATNNTKTVEERRGKEENKTAEASGNEEEEKATSGEGMEIKEIIKERKILNINEINSTGDGTKREEQEVKNVTEMTVKEGTRLRLVCNVTGVKDYWVEWRREANLTFPDGSVVVGGRSVLLQMLGREDAGTYICTARSIHGAQHSTALTIHVNYAPVVGVWAWGVEGEGVEMGCMVEARPHATLTWYKNNTRMTDASCTGNVEIRSSVMSPGFEVLVLHLTNITDEDYAFYHCRASNSLGVSRAFIMFHDGSGKMSLNHLYREVKYTTPAENPRLASFMLGMVPPLYIALYIIAYLGCYKTPGTGGRFGNNLDAEGE</sequence>
<feature type="compositionally biased region" description="Polar residues" evidence="5">
    <location>
        <begin position="349"/>
        <end position="368"/>
    </location>
</feature>
<feature type="transmembrane region" description="Helical" evidence="6">
    <location>
        <begin position="679"/>
        <end position="702"/>
    </location>
</feature>
<proteinExistence type="predicted"/>
<dbReference type="InterPro" id="IPR007110">
    <property type="entry name" value="Ig-like_dom"/>
</dbReference>
<dbReference type="EMBL" id="JAWZYT010001723">
    <property type="protein sequence ID" value="KAK4309736.1"/>
    <property type="molecule type" value="Genomic_DNA"/>
</dbReference>
<keyword evidence="1" id="KW-0732">Signal</keyword>
<feature type="region of interest" description="Disordered" evidence="5">
    <location>
        <begin position="316"/>
        <end position="441"/>
    </location>
</feature>
<keyword evidence="6" id="KW-0812">Transmembrane</keyword>
<gene>
    <name evidence="8" type="ORF">Pmani_018664</name>
</gene>
<feature type="domain" description="Ig-like" evidence="7">
    <location>
        <begin position="560"/>
        <end position="642"/>
    </location>
</feature>
<dbReference type="SMART" id="SM00409">
    <property type="entry name" value="IG"/>
    <property type="match status" value="2"/>
</dbReference>
<dbReference type="Pfam" id="PF13927">
    <property type="entry name" value="Ig_3"/>
    <property type="match status" value="1"/>
</dbReference>
<dbReference type="InterPro" id="IPR051170">
    <property type="entry name" value="Neural/epithelial_adhesion"/>
</dbReference>
<keyword evidence="9" id="KW-1185">Reference proteome</keyword>
<dbReference type="PANTHER" id="PTHR12231">
    <property type="entry name" value="CTX-RELATED TYPE I TRANSMEMBRANE PROTEIN"/>
    <property type="match status" value="1"/>
</dbReference>
<evidence type="ECO:0000313" key="9">
    <source>
        <dbReference type="Proteomes" id="UP001292094"/>
    </source>
</evidence>
<dbReference type="Proteomes" id="UP001292094">
    <property type="component" value="Unassembled WGS sequence"/>
</dbReference>
<protein>
    <recommendedName>
        <fullName evidence="7">Ig-like domain-containing protein</fullName>
    </recommendedName>
</protein>
<feature type="compositionally biased region" description="Basic and acidic residues" evidence="5">
    <location>
        <begin position="412"/>
        <end position="424"/>
    </location>
</feature>
<organism evidence="8 9">
    <name type="scientific">Petrolisthes manimaculis</name>
    <dbReference type="NCBI Taxonomy" id="1843537"/>
    <lineage>
        <taxon>Eukaryota</taxon>
        <taxon>Metazoa</taxon>
        <taxon>Ecdysozoa</taxon>
        <taxon>Arthropoda</taxon>
        <taxon>Crustacea</taxon>
        <taxon>Multicrustacea</taxon>
        <taxon>Malacostraca</taxon>
        <taxon>Eumalacostraca</taxon>
        <taxon>Eucarida</taxon>
        <taxon>Decapoda</taxon>
        <taxon>Pleocyemata</taxon>
        <taxon>Anomura</taxon>
        <taxon>Galatheoidea</taxon>
        <taxon>Porcellanidae</taxon>
        <taxon>Petrolisthes</taxon>
    </lineage>
</organism>
<dbReference type="InterPro" id="IPR003598">
    <property type="entry name" value="Ig_sub2"/>
</dbReference>
<feature type="compositionally biased region" description="Polar residues" evidence="5">
    <location>
        <begin position="394"/>
        <end position="411"/>
    </location>
</feature>
<evidence type="ECO:0000259" key="7">
    <source>
        <dbReference type="PROSITE" id="PS50835"/>
    </source>
</evidence>
<feature type="compositionally biased region" description="Basic and acidic residues" evidence="5">
    <location>
        <begin position="316"/>
        <end position="331"/>
    </location>
</feature>
<dbReference type="SMART" id="SM00408">
    <property type="entry name" value="IGc2"/>
    <property type="match status" value="2"/>
</dbReference>
<evidence type="ECO:0000256" key="5">
    <source>
        <dbReference type="SAM" id="MobiDB-lite"/>
    </source>
</evidence>
<reference evidence="8" key="1">
    <citation type="submission" date="2023-11" db="EMBL/GenBank/DDBJ databases">
        <title>Genome assemblies of two species of porcelain crab, Petrolisthes cinctipes and Petrolisthes manimaculis (Anomura: Porcellanidae).</title>
        <authorList>
            <person name="Angst P."/>
        </authorList>
    </citation>
    <scope>NUCLEOTIDE SEQUENCE</scope>
    <source>
        <strain evidence="8">PB745_02</strain>
        <tissue evidence="8">Gill</tissue>
    </source>
</reference>
<dbReference type="CDD" id="cd00096">
    <property type="entry name" value="Ig"/>
    <property type="match status" value="1"/>
</dbReference>
<accession>A0AAE1PJX9</accession>
<evidence type="ECO:0000256" key="4">
    <source>
        <dbReference type="ARBA" id="ARBA00023319"/>
    </source>
</evidence>
<keyword evidence="3" id="KW-1015">Disulfide bond</keyword>
<keyword evidence="6" id="KW-1133">Transmembrane helix</keyword>
<evidence type="ECO:0000256" key="1">
    <source>
        <dbReference type="ARBA" id="ARBA00022729"/>
    </source>
</evidence>
<evidence type="ECO:0000256" key="6">
    <source>
        <dbReference type="SAM" id="Phobius"/>
    </source>
</evidence>
<name>A0AAE1PJX9_9EUCA</name>
<keyword evidence="4" id="KW-0393">Immunoglobulin domain</keyword>
<evidence type="ECO:0000256" key="3">
    <source>
        <dbReference type="ARBA" id="ARBA00023157"/>
    </source>
</evidence>
<keyword evidence="2" id="KW-0677">Repeat</keyword>
<dbReference type="SUPFAM" id="SSF48726">
    <property type="entry name" value="Immunoglobulin"/>
    <property type="match status" value="1"/>
</dbReference>
<comment type="caution">
    <text evidence="8">The sequence shown here is derived from an EMBL/GenBank/DDBJ whole genome shotgun (WGS) entry which is preliminary data.</text>
</comment>
<dbReference type="Pfam" id="PF07679">
    <property type="entry name" value="I-set"/>
    <property type="match status" value="1"/>
</dbReference>
<dbReference type="InterPro" id="IPR013098">
    <property type="entry name" value="Ig_I-set"/>
</dbReference>
<dbReference type="Gene3D" id="2.60.40.10">
    <property type="entry name" value="Immunoglobulins"/>
    <property type="match status" value="2"/>
</dbReference>
<dbReference type="InterPro" id="IPR003599">
    <property type="entry name" value="Ig_sub"/>
</dbReference>
<dbReference type="PROSITE" id="PS50835">
    <property type="entry name" value="IG_LIKE"/>
    <property type="match status" value="2"/>
</dbReference>
<evidence type="ECO:0000313" key="8">
    <source>
        <dbReference type="EMBL" id="KAK4309736.1"/>
    </source>
</evidence>
<dbReference type="PANTHER" id="PTHR12231:SF253">
    <property type="entry name" value="DPR-INTERACTING PROTEIN ETA, ISOFORM B-RELATED"/>
    <property type="match status" value="1"/>
</dbReference>
<evidence type="ECO:0000256" key="2">
    <source>
        <dbReference type="ARBA" id="ARBA00022737"/>
    </source>
</evidence>
<feature type="domain" description="Ig-like" evidence="7">
    <location>
        <begin position="474"/>
        <end position="553"/>
    </location>
</feature>
<dbReference type="InterPro" id="IPR013783">
    <property type="entry name" value="Ig-like_fold"/>
</dbReference>
<keyword evidence="6" id="KW-0472">Membrane</keyword>